<evidence type="ECO:0008006" key="5">
    <source>
        <dbReference type="Google" id="ProtNLM"/>
    </source>
</evidence>
<keyword evidence="2" id="KW-0472">Membrane</keyword>
<feature type="compositionally biased region" description="Basic and acidic residues" evidence="1">
    <location>
        <begin position="157"/>
        <end position="174"/>
    </location>
</feature>
<dbReference type="RefSeq" id="WP_194865277.1">
    <property type="nucleotide sequence ID" value="NZ_ARXX01000032.1"/>
</dbReference>
<sequence>MGFGRVFLTILIFALVEVMVLAAVADVIGWPVTIIAVVTTALLGSVLFRRQGLDTWVRLNERMNRGEMPGRELVEGMMLLLGGAFLITPGFITDALGFVLLLPFTRRALADRLIRRGAVQAFASRGGNGGVFFYQSTQWRGGSGGFGGGNVYDGDASVDREPTNDGDQRRRPLTLDENEEDSGRDGPR</sequence>
<evidence type="ECO:0000256" key="1">
    <source>
        <dbReference type="SAM" id="MobiDB-lite"/>
    </source>
</evidence>
<keyword evidence="4" id="KW-1185">Reference proteome</keyword>
<proteinExistence type="predicted"/>
<feature type="transmembrane region" description="Helical" evidence="2">
    <location>
        <begin position="78"/>
        <end position="104"/>
    </location>
</feature>
<evidence type="ECO:0000256" key="2">
    <source>
        <dbReference type="SAM" id="Phobius"/>
    </source>
</evidence>
<organism evidence="3 4">
    <name type="scientific">Alloalcanivorax profundimaris</name>
    <dbReference type="NCBI Taxonomy" id="2735259"/>
    <lineage>
        <taxon>Bacteria</taxon>
        <taxon>Pseudomonadati</taxon>
        <taxon>Pseudomonadota</taxon>
        <taxon>Gammaproteobacteria</taxon>
        <taxon>Oceanospirillales</taxon>
        <taxon>Alcanivoracaceae</taxon>
        <taxon>Alloalcanivorax</taxon>
    </lineage>
</organism>
<keyword evidence="2" id="KW-0812">Transmembrane</keyword>
<dbReference type="NCBIfam" id="NF008528">
    <property type="entry name" value="PRK11463.1-2"/>
    <property type="match status" value="1"/>
</dbReference>
<dbReference type="Proteomes" id="UP000662703">
    <property type="component" value="Unassembled WGS sequence"/>
</dbReference>
<evidence type="ECO:0000313" key="4">
    <source>
        <dbReference type="Proteomes" id="UP000662703"/>
    </source>
</evidence>
<evidence type="ECO:0000313" key="3">
    <source>
        <dbReference type="EMBL" id="MBF5056916.1"/>
    </source>
</evidence>
<feature type="transmembrane region" description="Helical" evidence="2">
    <location>
        <begin position="32"/>
        <end position="48"/>
    </location>
</feature>
<protein>
    <recommendedName>
        <fullName evidence="5">FxsA family protein</fullName>
    </recommendedName>
</protein>
<name>A0ABS0ATW0_9GAMM</name>
<dbReference type="PANTHER" id="PTHR35335">
    <property type="entry name" value="UPF0716 PROTEIN FXSA"/>
    <property type="match status" value="1"/>
</dbReference>
<dbReference type="PANTHER" id="PTHR35335:SF1">
    <property type="entry name" value="UPF0716 PROTEIN FXSA"/>
    <property type="match status" value="1"/>
</dbReference>
<dbReference type="Pfam" id="PF04186">
    <property type="entry name" value="FxsA"/>
    <property type="match status" value="1"/>
</dbReference>
<dbReference type="EMBL" id="ARXX01000032">
    <property type="protein sequence ID" value="MBF5056916.1"/>
    <property type="molecule type" value="Genomic_DNA"/>
</dbReference>
<keyword evidence="2" id="KW-1133">Transmembrane helix</keyword>
<accession>A0ABS0ATW0</accession>
<reference evidence="3 4" key="1">
    <citation type="submission" date="2012-09" db="EMBL/GenBank/DDBJ databases">
        <title>Genome Sequence of alkane-degrading Bacterium Alcanivorax sp. 521-1.</title>
        <authorList>
            <person name="Lai Q."/>
            <person name="Shao Z."/>
        </authorList>
    </citation>
    <scope>NUCLEOTIDE SEQUENCE [LARGE SCALE GENOMIC DNA]</scope>
    <source>
        <strain evidence="3 4">521-1</strain>
    </source>
</reference>
<comment type="caution">
    <text evidence="3">The sequence shown here is derived from an EMBL/GenBank/DDBJ whole genome shotgun (WGS) entry which is preliminary data.</text>
</comment>
<feature type="region of interest" description="Disordered" evidence="1">
    <location>
        <begin position="150"/>
        <end position="188"/>
    </location>
</feature>
<gene>
    <name evidence="3" type="ORF">Y5W_02210</name>
</gene>
<dbReference type="InterPro" id="IPR007313">
    <property type="entry name" value="FxsA"/>
</dbReference>